<dbReference type="InterPro" id="IPR025874">
    <property type="entry name" value="DZR"/>
</dbReference>
<sequence>MSFFKKFTDTVSKGVTTATEKAQQTVEITRLNAQISGKRKEIDKLFAKIGESVYEAYVAHDLSQAEVKVIPNCDEITAIRVEIEGLSARIKAIRNEKDCVCGKRVPEDTRFCPSCGHQFPEPIPPEPEVVDPEGSEGSADGSSVDSLKSLPDGLSDSESLEEGAQPSSPIDQRQICNSCGTPLYADSHFCPACGQSTR</sequence>
<dbReference type="EMBL" id="AP019400">
    <property type="protein sequence ID" value="BBI33038.1"/>
    <property type="molecule type" value="Genomic_DNA"/>
</dbReference>
<accession>A0A3T1D4S4</accession>
<evidence type="ECO:0000313" key="4">
    <source>
        <dbReference type="Proteomes" id="UP000289856"/>
    </source>
</evidence>
<dbReference type="RefSeq" id="WP_130608105.1">
    <property type="nucleotide sequence ID" value="NZ_AP019400.1"/>
</dbReference>
<feature type="region of interest" description="Disordered" evidence="1">
    <location>
        <begin position="116"/>
        <end position="173"/>
    </location>
</feature>
<organism evidence="3 4">
    <name type="scientific">Cohnella abietis</name>
    <dbReference type="NCBI Taxonomy" id="2507935"/>
    <lineage>
        <taxon>Bacteria</taxon>
        <taxon>Bacillati</taxon>
        <taxon>Bacillota</taxon>
        <taxon>Bacilli</taxon>
        <taxon>Bacillales</taxon>
        <taxon>Paenibacillaceae</taxon>
        <taxon>Cohnella</taxon>
    </lineage>
</organism>
<name>A0A3T1D4S4_9BACL</name>
<keyword evidence="4" id="KW-1185">Reference proteome</keyword>
<dbReference type="Proteomes" id="UP000289856">
    <property type="component" value="Chromosome"/>
</dbReference>
<dbReference type="AlphaFoldDB" id="A0A3T1D4S4"/>
<evidence type="ECO:0000313" key="3">
    <source>
        <dbReference type="EMBL" id="BBI33038.1"/>
    </source>
</evidence>
<gene>
    <name evidence="3" type="ORF">KCTCHS21_24370</name>
</gene>
<reference evidence="3 4" key="1">
    <citation type="submission" date="2019-01" db="EMBL/GenBank/DDBJ databases">
        <title>Complete genome sequence of Cohnella hallensis HS21 isolated from Korean fir (Abies koreana) rhizospheric soil.</title>
        <authorList>
            <person name="Jiang L."/>
            <person name="Kang S.W."/>
            <person name="Kim S."/>
            <person name="Jung J."/>
            <person name="Kim C.Y."/>
            <person name="Kim D.H."/>
            <person name="Kim S.W."/>
            <person name="Lee J."/>
        </authorList>
    </citation>
    <scope>NUCLEOTIDE SEQUENCE [LARGE SCALE GENOMIC DNA]</scope>
    <source>
        <strain evidence="3 4">HS21</strain>
    </source>
</reference>
<dbReference type="OrthoDB" id="2066200at2"/>
<proteinExistence type="predicted"/>
<evidence type="ECO:0000256" key="1">
    <source>
        <dbReference type="SAM" id="MobiDB-lite"/>
    </source>
</evidence>
<protein>
    <recommendedName>
        <fullName evidence="2">DZANK-type domain-containing protein</fullName>
    </recommendedName>
</protein>
<dbReference type="Pfam" id="PF12773">
    <property type="entry name" value="DZR"/>
    <property type="match status" value="1"/>
</dbReference>
<evidence type="ECO:0000259" key="2">
    <source>
        <dbReference type="Pfam" id="PF12773"/>
    </source>
</evidence>
<dbReference type="KEGG" id="cohn:KCTCHS21_24370"/>
<feature type="domain" description="DZANK-type" evidence="2">
    <location>
        <begin position="101"/>
        <end position="194"/>
    </location>
</feature>